<evidence type="ECO:0000313" key="3">
    <source>
        <dbReference type="EMBL" id="KAK9017531.1"/>
    </source>
</evidence>
<gene>
    <name evidence="3" type="ORF">V6N11_080010</name>
</gene>
<dbReference type="InterPro" id="IPR006045">
    <property type="entry name" value="Cupin_1"/>
</dbReference>
<dbReference type="EMBL" id="JBBPBN010000020">
    <property type="protein sequence ID" value="KAK9017531.1"/>
    <property type="molecule type" value="Genomic_DNA"/>
</dbReference>
<reference evidence="3 4" key="1">
    <citation type="journal article" date="2024" name="G3 (Bethesda)">
        <title>Genome assembly of Hibiscus sabdariffa L. provides insights into metabolisms of medicinal natural products.</title>
        <authorList>
            <person name="Kim T."/>
        </authorList>
    </citation>
    <scope>NUCLEOTIDE SEQUENCE [LARGE SCALE GENOMIC DNA]</scope>
    <source>
        <strain evidence="3">TK-2024</strain>
        <tissue evidence="3">Old leaves</tissue>
    </source>
</reference>
<dbReference type="InterPro" id="IPR014710">
    <property type="entry name" value="RmlC-like_jellyroll"/>
</dbReference>
<dbReference type="Gene3D" id="2.60.120.10">
    <property type="entry name" value="Jelly Rolls"/>
    <property type="match status" value="1"/>
</dbReference>
<accession>A0ABR2RX17</accession>
<feature type="chain" id="PRO_5046813794" description="Cupin type-1 domain-containing protein" evidence="1">
    <location>
        <begin position="20"/>
        <end position="376"/>
    </location>
</feature>
<evidence type="ECO:0000313" key="4">
    <source>
        <dbReference type="Proteomes" id="UP001396334"/>
    </source>
</evidence>
<dbReference type="Proteomes" id="UP001396334">
    <property type="component" value="Unassembled WGS sequence"/>
</dbReference>
<feature type="signal peptide" evidence="1">
    <location>
        <begin position="1"/>
        <end position="19"/>
    </location>
</feature>
<organism evidence="3 4">
    <name type="scientific">Hibiscus sabdariffa</name>
    <name type="common">roselle</name>
    <dbReference type="NCBI Taxonomy" id="183260"/>
    <lineage>
        <taxon>Eukaryota</taxon>
        <taxon>Viridiplantae</taxon>
        <taxon>Streptophyta</taxon>
        <taxon>Embryophyta</taxon>
        <taxon>Tracheophyta</taxon>
        <taxon>Spermatophyta</taxon>
        <taxon>Magnoliopsida</taxon>
        <taxon>eudicotyledons</taxon>
        <taxon>Gunneridae</taxon>
        <taxon>Pentapetalae</taxon>
        <taxon>rosids</taxon>
        <taxon>malvids</taxon>
        <taxon>Malvales</taxon>
        <taxon>Malvaceae</taxon>
        <taxon>Malvoideae</taxon>
        <taxon>Hibiscus</taxon>
    </lineage>
</organism>
<dbReference type="Pfam" id="PF00190">
    <property type="entry name" value="Cupin_1"/>
    <property type="match status" value="1"/>
</dbReference>
<keyword evidence="1" id="KW-0732">Signal</keyword>
<keyword evidence="4" id="KW-1185">Reference proteome</keyword>
<name>A0ABR2RX17_9ROSI</name>
<evidence type="ECO:0000259" key="2">
    <source>
        <dbReference type="Pfam" id="PF00190"/>
    </source>
</evidence>
<protein>
    <recommendedName>
        <fullName evidence="2">Cupin type-1 domain-containing protein</fullName>
    </recommendedName>
</protein>
<sequence>MKASFYLLLLDSTSALVHARKCRTVVSTFARATGRGKVQCSSLLLGSSCVAEALHYCLGLAHLTQSSVENVFCINNLVCKFFGESASHSAAAIVTSYFHLRHNKLLMGSSARIQSRRLPSFSGTKMLRNVKSTRIQSTGKWRKFQMLVFVIRYRSVTIWGKPPFAFTCKAATSALWVICNANIHSTNPLAHGQHHVPVDPFLNASDCCPNSTWKTLGISLAQIHFAPYGLNSRPLSQGDPSTPRRETNAVAFAGLSSPNPGVITIANAVFGSKSNINTYVLVNAFQLDKNVVIFSHGAVMQEPSGSEEVYPGDVSVFPVDLIHFRFNIRKRTQLPSLVSAARIQLDKNVVIFRNRSGCLWVVVFGIKRSSKLVAVQ</sequence>
<feature type="domain" description="Cupin type-1" evidence="2">
    <location>
        <begin position="246"/>
        <end position="292"/>
    </location>
</feature>
<comment type="caution">
    <text evidence="3">The sequence shown here is derived from an EMBL/GenBank/DDBJ whole genome shotgun (WGS) entry which is preliminary data.</text>
</comment>
<evidence type="ECO:0000256" key="1">
    <source>
        <dbReference type="SAM" id="SignalP"/>
    </source>
</evidence>
<proteinExistence type="predicted"/>
<dbReference type="PANTHER" id="PTHR31238">
    <property type="entry name" value="GERMIN-LIKE PROTEIN SUBFAMILY 3 MEMBER 3"/>
    <property type="match status" value="1"/>
</dbReference>